<dbReference type="GO" id="GO:0008270">
    <property type="term" value="F:zinc ion binding"/>
    <property type="evidence" value="ECO:0007669"/>
    <property type="project" value="UniProtKB-KW"/>
</dbReference>
<name>A0A1L9VL41_ASPGL</name>
<dbReference type="OrthoDB" id="432970at2759"/>
<dbReference type="PROSITE" id="PS50865">
    <property type="entry name" value="ZF_MYND_2"/>
    <property type="match status" value="1"/>
</dbReference>
<organism evidence="6 7">
    <name type="scientific">Aspergillus glaucus CBS 516.65</name>
    <dbReference type="NCBI Taxonomy" id="1160497"/>
    <lineage>
        <taxon>Eukaryota</taxon>
        <taxon>Fungi</taxon>
        <taxon>Dikarya</taxon>
        <taxon>Ascomycota</taxon>
        <taxon>Pezizomycotina</taxon>
        <taxon>Eurotiomycetes</taxon>
        <taxon>Eurotiomycetidae</taxon>
        <taxon>Eurotiales</taxon>
        <taxon>Aspergillaceae</taxon>
        <taxon>Aspergillus</taxon>
        <taxon>Aspergillus subgen. Aspergillus</taxon>
    </lineage>
</organism>
<keyword evidence="1" id="KW-0479">Metal-binding</keyword>
<dbReference type="PROSITE" id="PS01360">
    <property type="entry name" value="ZF_MYND_1"/>
    <property type="match status" value="1"/>
</dbReference>
<reference evidence="7" key="1">
    <citation type="journal article" date="2017" name="Genome Biol.">
        <title>Comparative genomics reveals high biological diversity and specific adaptations in the industrially and medically important fungal genus Aspergillus.</title>
        <authorList>
            <person name="de Vries R.P."/>
            <person name="Riley R."/>
            <person name="Wiebenga A."/>
            <person name="Aguilar-Osorio G."/>
            <person name="Amillis S."/>
            <person name="Uchima C.A."/>
            <person name="Anderluh G."/>
            <person name="Asadollahi M."/>
            <person name="Askin M."/>
            <person name="Barry K."/>
            <person name="Battaglia E."/>
            <person name="Bayram O."/>
            <person name="Benocci T."/>
            <person name="Braus-Stromeyer S.A."/>
            <person name="Caldana C."/>
            <person name="Canovas D."/>
            <person name="Cerqueira G.C."/>
            <person name="Chen F."/>
            <person name="Chen W."/>
            <person name="Choi C."/>
            <person name="Clum A."/>
            <person name="Dos Santos R.A."/>
            <person name="Damasio A.R."/>
            <person name="Diallinas G."/>
            <person name="Emri T."/>
            <person name="Fekete E."/>
            <person name="Flipphi M."/>
            <person name="Freyberg S."/>
            <person name="Gallo A."/>
            <person name="Gournas C."/>
            <person name="Habgood R."/>
            <person name="Hainaut M."/>
            <person name="Harispe M.L."/>
            <person name="Henrissat B."/>
            <person name="Hilden K.S."/>
            <person name="Hope R."/>
            <person name="Hossain A."/>
            <person name="Karabika E."/>
            <person name="Karaffa L."/>
            <person name="Karanyi Z."/>
            <person name="Krasevec N."/>
            <person name="Kuo A."/>
            <person name="Kusch H."/>
            <person name="LaButti K."/>
            <person name="Lagendijk E.L."/>
            <person name="Lapidus A."/>
            <person name="Levasseur A."/>
            <person name="Lindquist E."/>
            <person name="Lipzen A."/>
            <person name="Logrieco A.F."/>
            <person name="MacCabe A."/>
            <person name="Maekelae M.R."/>
            <person name="Malavazi I."/>
            <person name="Melin P."/>
            <person name="Meyer V."/>
            <person name="Mielnichuk N."/>
            <person name="Miskei M."/>
            <person name="Molnar A.P."/>
            <person name="Mule G."/>
            <person name="Ngan C.Y."/>
            <person name="Orejas M."/>
            <person name="Orosz E."/>
            <person name="Ouedraogo J.P."/>
            <person name="Overkamp K.M."/>
            <person name="Park H.-S."/>
            <person name="Perrone G."/>
            <person name="Piumi F."/>
            <person name="Punt P.J."/>
            <person name="Ram A.F."/>
            <person name="Ramon A."/>
            <person name="Rauscher S."/>
            <person name="Record E."/>
            <person name="Riano-Pachon D.M."/>
            <person name="Robert V."/>
            <person name="Roehrig J."/>
            <person name="Ruller R."/>
            <person name="Salamov A."/>
            <person name="Salih N.S."/>
            <person name="Samson R.A."/>
            <person name="Sandor E."/>
            <person name="Sanguinetti M."/>
            <person name="Schuetze T."/>
            <person name="Sepcic K."/>
            <person name="Shelest E."/>
            <person name="Sherlock G."/>
            <person name="Sophianopoulou V."/>
            <person name="Squina F.M."/>
            <person name="Sun H."/>
            <person name="Susca A."/>
            <person name="Todd R.B."/>
            <person name="Tsang A."/>
            <person name="Unkles S.E."/>
            <person name="van de Wiele N."/>
            <person name="van Rossen-Uffink D."/>
            <person name="Oliveira J.V."/>
            <person name="Vesth T.C."/>
            <person name="Visser J."/>
            <person name="Yu J.-H."/>
            <person name="Zhou M."/>
            <person name="Andersen M.R."/>
            <person name="Archer D.B."/>
            <person name="Baker S.E."/>
            <person name="Benoit I."/>
            <person name="Brakhage A.A."/>
            <person name="Braus G.H."/>
            <person name="Fischer R."/>
            <person name="Frisvad J.C."/>
            <person name="Goldman G.H."/>
            <person name="Houbraken J."/>
            <person name="Oakley B."/>
            <person name="Pocsi I."/>
            <person name="Scazzocchio C."/>
            <person name="Seiboth B."/>
            <person name="vanKuyk P.A."/>
            <person name="Wortman J."/>
            <person name="Dyer P.S."/>
            <person name="Grigoriev I.V."/>
        </authorList>
    </citation>
    <scope>NUCLEOTIDE SEQUENCE [LARGE SCALE GENOMIC DNA]</scope>
    <source>
        <strain evidence="7">CBS 516.65</strain>
    </source>
</reference>
<dbReference type="InterPro" id="IPR002893">
    <property type="entry name" value="Znf_MYND"/>
</dbReference>
<dbReference type="Pfam" id="PF01753">
    <property type="entry name" value="zf-MYND"/>
    <property type="match status" value="1"/>
</dbReference>
<keyword evidence="3" id="KW-0862">Zinc</keyword>
<dbReference type="VEuPathDB" id="FungiDB:ASPGLDRAFT_25285"/>
<evidence type="ECO:0000259" key="5">
    <source>
        <dbReference type="PROSITE" id="PS50865"/>
    </source>
</evidence>
<protein>
    <recommendedName>
        <fullName evidence="5">MYND-type domain-containing protein</fullName>
    </recommendedName>
</protein>
<dbReference type="GeneID" id="34459734"/>
<evidence type="ECO:0000313" key="6">
    <source>
        <dbReference type="EMBL" id="OJJ84600.1"/>
    </source>
</evidence>
<evidence type="ECO:0000256" key="1">
    <source>
        <dbReference type="ARBA" id="ARBA00022723"/>
    </source>
</evidence>
<feature type="domain" description="MYND-type" evidence="5">
    <location>
        <begin position="7"/>
        <end position="50"/>
    </location>
</feature>
<dbReference type="RefSeq" id="XP_022401298.1">
    <property type="nucleotide sequence ID" value="XM_022543473.1"/>
</dbReference>
<dbReference type="SUPFAM" id="SSF144232">
    <property type="entry name" value="HIT/MYND zinc finger-like"/>
    <property type="match status" value="1"/>
</dbReference>
<accession>A0A1L9VL41</accession>
<keyword evidence="7" id="KW-1185">Reference proteome</keyword>
<evidence type="ECO:0000256" key="3">
    <source>
        <dbReference type="ARBA" id="ARBA00022833"/>
    </source>
</evidence>
<evidence type="ECO:0000256" key="4">
    <source>
        <dbReference type="PROSITE-ProRule" id="PRU00134"/>
    </source>
</evidence>
<proteinExistence type="predicted"/>
<keyword evidence="2 4" id="KW-0863">Zinc-finger</keyword>
<dbReference type="AlphaFoldDB" id="A0A1L9VL41"/>
<dbReference type="Proteomes" id="UP000184300">
    <property type="component" value="Unassembled WGS sequence"/>
</dbReference>
<evidence type="ECO:0000313" key="7">
    <source>
        <dbReference type="Proteomes" id="UP000184300"/>
    </source>
</evidence>
<gene>
    <name evidence="6" type="ORF">ASPGLDRAFT_25285</name>
</gene>
<evidence type="ECO:0000256" key="2">
    <source>
        <dbReference type="ARBA" id="ARBA00022771"/>
    </source>
</evidence>
<dbReference type="EMBL" id="KV878896">
    <property type="protein sequence ID" value="OJJ84600.1"/>
    <property type="molecule type" value="Genomic_DNA"/>
</dbReference>
<dbReference type="STRING" id="1160497.A0A1L9VL41"/>
<sequence>MNIPDFCQTCNAQFTDEGVTLSRCSRCKVVHYCSVKCQKEDWKAGHKKQCAEFITEINAEPKNTMGLPDDLWNMMKHKAHKTKIVPLPKPTPSCVRPVFSVGAGACTFVDGKPVLNPPKGLTAGVLMPFSRLDSKTWLHDRAEADVYKLPIDTYRLRVVQEQRDNEKPEYSEDPINGFKAFLKLFGDKRELLPGSWAEQKAEECVKVGEGEGWSPLHRMVLKKNDVNAHYGEPRLGLQLRLFGEQVYDTAPAGRCLSI</sequence>
<dbReference type="Gene3D" id="6.10.140.2220">
    <property type="match status" value="1"/>
</dbReference>